<dbReference type="Gene3D" id="3.40.1280.10">
    <property type="match status" value="1"/>
</dbReference>
<dbReference type="OrthoDB" id="691078at2759"/>
<dbReference type="PANTHER" id="PTHR34563:SF6">
    <property type="entry name" value="OS08G0416800 PROTEIN"/>
    <property type="match status" value="1"/>
</dbReference>
<dbReference type="SUPFAM" id="SSF75217">
    <property type="entry name" value="alpha/beta knot"/>
    <property type="match status" value="1"/>
</dbReference>
<comment type="caution">
    <text evidence="2">The sequence shown here is derived from an EMBL/GenBank/DDBJ whole genome shotgun (WGS) entry which is preliminary data.</text>
</comment>
<dbReference type="AlphaFoldDB" id="A0A834LQ18"/>
<evidence type="ECO:0000313" key="3">
    <source>
        <dbReference type="Proteomes" id="UP000626092"/>
    </source>
</evidence>
<evidence type="ECO:0000313" key="2">
    <source>
        <dbReference type="EMBL" id="KAF7144237.1"/>
    </source>
</evidence>
<dbReference type="EMBL" id="WJXA01000005">
    <property type="protein sequence ID" value="KAF7144237.1"/>
    <property type="molecule type" value="Genomic_DNA"/>
</dbReference>
<sequence length="219" mass="24193">MGKEVAQAKPSFVPVAEATPVFTALSSSRKESSGSIIIGPEGGLPMAQLSGLVQQLQLRRKLIISYFTEKEVDVIIEAGATAVGLGTHRLQVKTAAIALLATVMLWLRKGFSGVPLPEAQRQSMSSFLRDTLHHVEAYTYRYELEQVALMTNQLENLVESIKSKVRSLKKKTTPNSKKKPYVMMDKSASVKVEIRSRKARKLIDKTLQVADRPGKRTIS</sequence>
<gene>
    <name evidence="2" type="ORF">RHSIM_Rhsim05G0092200</name>
</gene>
<keyword evidence="3" id="KW-1185">Reference proteome</keyword>
<feature type="domain" description="Ribosomal RNA small subunit methyltransferase E methyltransferase" evidence="1">
    <location>
        <begin position="67"/>
        <end position="103"/>
    </location>
</feature>
<dbReference type="Pfam" id="PF04452">
    <property type="entry name" value="Methyltrans_RNA"/>
    <property type="match status" value="1"/>
</dbReference>
<reference evidence="2" key="1">
    <citation type="submission" date="2019-11" db="EMBL/GenBank/DDBJ databases">
        <authorList>
            <person name="Liu Y."/>
            <person name="Hou J."/>
            <person name="Li T.-Q."/>
            <person name="Guan C.-H."/>
            <person name="Wu X."/>
            <person name="Wu H.-Z."/>
            <person name="Ling F."/>
            <person name="Zhang R."/>
            <person name="Shi X.-G."/>
            <person name="Ren J.-P."/>
            <person name="Chen E.-F."/>
            <person name="Sun J.-M."/>
        </authorList>
    </citation>
    <scope>NUCLEOTIDE SEQUENCE</scope>
    <source>
        <strain evidence="2">Adult_tree_wgs_1</strain>
        <tissue evidence="2">Leaves</tissue>
    </source>
</reference>
<dbReference type="InterPro" id="IPR046886">
    <property type="entry name" value="RsmE_MTase_dom"/>
</dbReference>
<dbReference type="PANTHER" id="PTHR34563">
    <property type="entry name" value="BNACNNG33880D PROTEIN"/>
    <property type="match status" value="1"/>
</dbReference>
<dbReference type="Proteomes" id="UP000626092">
    <property type="component" value="Unassembled WGS sequence"/>
</dbReference>
<accession>A0A834LQ18</accession>
<organism evidence="2 3">
    <name type="scientific">Rhododendron simsii</name>
    <name type="common">Sims's rhododendron</name>
    <dbReference type="NCBI Taxonomy" id="118357"/>
    <lineage>
        <taxon>Eukaryota</taxon>
        <taxon>Viridiplantae</taxon>
        <taxon>Streptophyta</taxon>
        <taxon>Embryophyta</taxon>
        <taxon>Tracheophyta</taxon>
        <taxon>Spermatophyta</taxon>
        <taxon>Magnoliopsida</taxon>
        <taxon>eudicotyledons</taxon>
        <taxon>Gunneridae</taxon>
        <taxon>Pentapetalae</taxon>
        <taxon>asterids</taxon>
        <taxon>Ericales</taxon>
        <taxon>Ericaceae</taxon>
        <taxon>Ericoideae</taxon>
        <taxon>Rhodoreae</taxon>
        <taxon>Rhododendron</taxon>
    </lineage>
</organism>
<evidence type="ECO:0000259" key="1">
    <source>
        <dbReference type="Pfam" id="PF04452"/>
    </source>
</evidence>
<protein>
    <recommendedName>
        <fullName evidence="1">Ribosomal RNA small subunit methyltransferase E methyltransferase domain-containing protein</fullName>
    </recommendedName>
</protein>
<proteinExistence type="predicted"/>
<name>A0A834LQ18_RHOSS</name>
<dbReference type="InterPro" id="IPR029028">
    <property type="entry name" value="Alpha/beta_knot_MTases"/>
</dbReference>
<dbReference type="InterPro" id="IPR029026">
    <property type="entry name" value="tRNA_m1G_MTases_N"/>
</dbReference>